<dbReference type="PANTHER" id="PTHR33121:SF23">
    <property type="entry name" value="CYCLIC DI-GMP PHOSPHODIESTERASE PDEB"/>
    <property type="match status" value="1"/>
</dbReference>
<dbReference type="SMART" id="SM00267">
    <property type="entry name" value="GGDEF"/>
    <property type="match status" value="1"/>
</dbReference>
<dbReference type="PANTHER" id="PTHR33121">
    <property type="entry name" value="CYCLIC DI-GMP PHOSPHODIESTERASE PDEF"/>
    <property type="match status" value="1"/>
</dbReference>
<dbReference type="SUPFAM" id="SSF55785">
    <property type="entry name" value="PYP-like sensor domain (PAS domain)"/>
    <property type="match status" value="1"/>
</dbReference>
<dbReference type="GO" id="GO:0071111">
    <property type="term" value="F:cyclic-guanylate-specific phosphodiesterase activity"/>
    <property type="evidence" value="ECO:0007669"/>
    <property type="project" value="InterPro"/>
</dbReference>
<dbReference type="CDD" id="cd01948">
    <property type="entry name" value="EAL"/>
    <property type="match status" value="1"/>
</dbReference>
<feature type="domain" description="GGDEF" evidence="2">
    <location>
        <begin position="308"/>
        <end position="443"/>
    </location>
</feature>
<organism evidence="3 4">
    <name type="scientific">Lwoffella lincolnii</name>
    <dbReference type="NCBI Taxonomy" id="90241"/>
    <lineage>
        <taxon>Bacteria</taxon>
        <taxon>Pseudomonadati</taxon>
        <taxon>Pseudomonadota</taxon>
        <taxon>Gammaproteobacteria</taxon>
        <taxon>Moraxellales</taxon>
        <taxon>Moraxellaceae</taxon>
        <taxon>Lwoffella</taxon>
    </lineage>
</organism>
<name>A0A1T0CCW9_9GAMM</name>
<dbReference type="PROSITE" id="PS50883">
    <property type="entry name" value="EAL"/>
    <property type="match status" value="1"/>
</dbReference>
<evidence type="ECO:0000259" key="1">
    <source>
        <dbReference type="PROSITE" id="PS50883"/>
    </source>
</evidence>
<dbReference type="EMBL" id="MUYT01000009">
    <property type="protein sequence ID" value="OOS20182.1"/>
    <property type="molecule type" value="Genomic_DNA"/>
</dbReference>
<feature type="domain" description="EAL" evidence="1">
    <location>
        <begin position="451"/>
        <end position="696"/>
    </location>
</feature>
<dbReference type="SMART" id="SM00052">
    <property type="entry name" value="EAL"/>
    <property type="match status" value="1"/>
</dbReference>
<dbReference type="NCBIfam" id="TIGR00229">
    <property type="entry name" value="sensory_box"/>
    <property type="match status" value="1"/>
</dbReference>
<dbReference type="Proteomes" id="UP000191094">
    <property type="component" value="Unassembled WGS sequence"/>
</dbReference>
<evidence type="ECO:0000259" key="2">
    <source>
        <dbReference type="PROSITE" id="PS50887"/>
    </source>
</evidence>
<dbReference type="Pfam" id="PF00990">
    <property type="entry name" value="GGDEF"/>
    <property type="match status" value="1"/>
</dbReference>
<dbReference type="NCBIfam" id="TIGR00254">
    <property type="entry name" value="GGDEF"/>
    <property type="match status" value="1"/>
</dbReference>
<dbReference type="InterPro" id="IPR011006">
    <property type="entry name" value="CheY-like_superfamily"/>
</dbReference>
<reference evidence="3 4" key="1">
    <citation type="submission" date="2017-02" db="EMBL/GenBank/DDBJ databases">
        <title>Draft genome sequence of Moraxella lincolnii CCUG 9405T type strain.</title>
        <authorList>
            <person name="Salva-Serra F."/>
            <person name="Engstrom-Jakobsson H."/>
            <person name="Thorell K."/>
            <person name="Jaen-Luchoro D."/>
            <person name="Gonzales-Siles L."/>
            <person name="Karlsson R."/>
            <person name="Yazdan S."/>
            <person name="Boulund F."/>
            <person name="Johnning A."/>
            <person name="Engstrand L."/>
            <person name="Kristiansson E."/>
            <person name="Moore E."/>
        </authorList>
    </citation>
    <scope>NUCLEOTIDE SEQUENCE [LARGE SCALE GENOMIC DNA]</scope>
    <source>
        <strain evidence="3 4">CCUG 9405</strain>
    </source>
</reference>
<dbReference type="Pfam" id="PF00563">
    <property type="entry name" value="EAL"/>
    <property type="match status" value="1"/>
</dbReference>
<dbReference type="Pfam" id="PF13426">
    <property type="entry name" value="PAS_9"/>
    <property type="match status" value="1"/>
</dbReference>
<dbReference type="SUPFAM" id="SSF52172">
    <property type="entry name" value="CheY-like"/>
    <property type="match status" value="1"/>
</dbReference>
<dbReference type="AlphaFoldDB" id="A0A1T0CCW9"/>
<dbReference type="PROSITE" id="PS50887">
    <property type="entry name" value="GGDEF"/>
    <property type="match status" value="1"/>
</dbReference>
<dbReference type="Gene3D" id="3.30.450.20">
    <property type="entry name" value="PAS domain"/>
    <property type="match status" value="1"/>
</dbReference>
<evidence type="ECO:0000313" key="3">
    <source>
        <dbReference type="EMBL" id="OOS20182.1"/>
    </source>
</evidence>
<dbReference type="Gene3D" id="3.30.70.270">
    <property type="match status" value="1"/>
</dbReference>
<dbReference type="InterPro" id="IPR035919">
    <property type="entry name" value="EAL_sf"/>
</dbReference>
<dbReference type="SUPFAM" id="SSF141868">
    <property type="entry name" value="EAL domain-like"/>
    <property type="match status" value="1"/>
</dbReference>
<keyword evidence="4" id="KW-1185">Reference proteome</keyword>
<accession>A0A1T0CCW9</accession>
<sequence>MSKQMKELNLLVIDDDQLYAERLVELLSLYYDDVNLGFLDDKEEFIKTLRRHWDVLVFGQAYDMNLLDVIGIVQEQGVDLPIIALVNNEPSTAVQTEVSLPDTINANLIKALPSEQETQVVLSIILQASALQTRRKVVDLKYILSEAEQRANILIKNSKSAVAYIDQGIHIFANEPYLKMFGYESMDELMGVPVIDLIAGGDKVKEFKQFLRRFDKGNREQVEFKFQSKRTDGSTFEAKLQVAAATYDGEPVIQIIIQQDNKAANSAELAKKLAMAERTDRLTGLENRVGFMQRANEMLEQVKQTQDHDAALIYLRIDNIGQINTSLGLSGVDTTVRHVAHLLNEFFTESYVSRFADSVFTVLVADTNEKKLEKQIESLLPKVAQMLIEVGNRTTNTTLTAGAVMIEPQSPDVETLIQRALESQNKAFIDSEQVGNTYHIYDPSQYVNSDDKALAEYLAGAFSNHHYSLLYQPIYDIQTDSSHFFEVYLRLKLSDGQMMMPNEFIDVAREHNLLEKIDRWVLINACKQLSKVRSNHPDARILVNLTAASLVDAQLPKVIEQLVRAVGGKQGSLVIQFNEQDVVSHLAVAKKQYDNLKALGCDTCIHGFGMTTKTIETLAYIHPTMVRVAHSYVKDIDKPDGLDTIKTLITSASEHKTDTLMPYIETAATMSVSWSVGARYLQGHYLQEPAVDMNVA</sequence>
<comment type="caution">
    <text evidence="3">The sequence shown here is derived from an EMBL/GenBank/DDBJ whole genome shotgun (WGS) entry which is preliminary data.</text>
</comment>
<dbReference type="InterPro" id="IPR001633">
    <property type="entry name" value="EAL_dom"/>
</dbReference>
<evidence type="ECO:0000313" key="4">
    <source>
        <dbReference type="Proteomes" id="UP000191094"/>
    </source>
</evidence>
<dbReference type="RefSeq" id="WP_240494922.1">
    <property type="nucleotide sequence ID" value="NZ_MUYT01000009.1"/>
</dbReference>
<dbReference type="CDD" id="cd01949">
    <property type="entry name" value="GGDEF"/>
    <property type="match status" value="1"/>
</dbReference>
<dbReference type="InterPro" id="IPR050706">
    <property type="entry name" value="Cyclic-di-GMP_PDE-like"/>
</dbReference>
<dbReference type="Gene3D" id="3.20.20.450">
    <property type="entry name" value="EAL domain"/>
    <property type="match status" value="1"/>
</dbReference>
<protein>
    <submittedName>
        <fullName evidence="3">Diguanylate phosphodiesterase</fullName>
    </submittedName>
</protein>
<dbReference type="InterPro" id="IPR029787">
    <property type="entry name" value="Nucleotide_cyclase"/>
</dbReference>
<dbReference type="InterPro" id="IPR000160">
    <property type="entry name" value="GGDEF_dom"/>
</dbReference>
<dbReference type="CDD" id="cd00130">
    <property type="entry name" value="PAS"/>
    <property type="match status" value="1"/>
</dbReference>
<dbReference type="InterPro" id="IPR000014">
    <property type="entry name" value="PAS"/>
</dbReference>
<dbReference type="SUPFAM" id="SSF55073">
    <property type="entry name" value="Nucleotide cyclase"/>
    <property type="match status" value="1"/>
</dbReference>
<gene>
    <name evidence="3" type="ORF">B0682_07185</name>
</gene>
<dbReference type="STRING" id="90241.B0682_07185"/>
<dbReference type="InterPro" id="IPR043128">
    <property type="entry name" value="Rev_trsase/Diguanyl_cyclase"/>
</dbReference>
<dbReference type="InterPro" id="IPR035965">
    <property type="entry name" value="PAS-like_dom_sf"/>
</dbReference>
<proteinExistence type="predicted"/>